<dbReference type="GO" id="GO:0008233">
    <property type="term" value="F:peptidase activity"/>
    <property type="evidence" value="ECO:0007669"/>
    <property type="project" value="UniProtKB-KW"/>
</dbReference>
<name>A0ABU9WZU0_9MICC</name>
<keyword evidence="2" id="KW-1185">Reference proteome</keyword>
<keyword evidence="1" id="KW-0378">Hydrolase</keyword>
<proteinExistence type="predicted"/>
<dbReference type="PANTHER" id="PTHR35984:SF1">
    <property type="entry name" value="PERIPLASMIC SERINE PROTEASE"/>
    <property type="match status" value="1"/>
</dbReference>
<dbReference type="GO" id="GO:0006508">
    <property type="term" value="P:proteolysis"/>
    <property type="evidence" value="ECO:0007669"/>
    <property type="project" value="UniProtKB-KW"/>
</dbReference>
<sequence>MPSWTSIRTETSAAGSTHDVIRRQYIKRLADYTGRNVIVYYSGWLEKATLQAQGLQGFEVNDSDKNGFMATIHEMDRDKGLDLLLHTPGGNVAATESLVDYLKAMFQNVRVIVPQLAMSAGTMIALSASSIVMGKHSSLGPIDPQIGGVAAHGIVEEFQRAHREVREDPGTIPIWQPIIAKYSPTLIGECEKAISWANEMVKRWLMEGMFSGEDDPGQAADRVISELASHALTLSHDRHISLANAQRLGLNVEELEGDPELQDCVLSVHHSCIQTLAETPAFKIIENQNGIASIMAVNLRPA</sequence>
<dbReference type="RefSeq" id="WP_345883923.1">
    <property type="nucleotide sequence ID" value="NZ_JBDFRB010000004.1"/>
</dbReference>
<evidence type="ECO:0000313" key="1">
    <source>
        <dbReference type="EMBL" id="MEN2744109.1"/>
    </source>
</evidence>
<accession>A0ABU9WZU0</accession>
<comment type="caution">
    <text evidence="1">The sequence shown here is derived from an EMBL/GenBank/DDBJ whole genome shotgun (WGS) entry which is preliminary data.</text>
</comment>
<protein>
    <submittedName>
        <fullName evidence="1">ATP-dependent Clp protease proteolytic subunit</fullName>
    </submittedName>
</protein>
<dbReference type="EMBL" id="JBDFRB010000004">
    <property type="protein sequence ID" value="MEN2744109.1"/>
    <property type="molecule type" value="Genomic_DNA"/>
</dbReference>
<dbReference type="InterPro" id="IPR002825">
    <property type="entry name" value="Pept_S49_ser-pept_pro"/>
</dbReference>
<gene>
    <name evidence="1" type="ORF">ABCQ75_06090</name>
</gene>
<dbReference type="InterPro" id="IPR029045">
    <property type="entry name" value="ClpP/crotonase-like_dom_sf"/>
</dbReference>
<dbReference type="Gene3D" id="3.90.226.10">
    <property type="entry name" value="2-enoyl-CoA Hydratase, Chain A, domain 1"/>
    <property type="match status" value="1"/>
</dbReference>
<keyword evidence="1" id="KW-0645">Protease</keyword>
<dbReference type="PANTHER" id="PTHR35984">
    <property type="entry name" value="PERIPLASMIC SERINE PROTEASE"/>
    <property type="match status" value="1"/>
</dbReference>
<organism evidence="1 2">
    <name type="scientific">Sinomonas halotolerans</name>
    <dbReference type="NCBI Taxonomy" id="1644133"/>
    <lineage>
        <taxon>Bacteria</taxon>
        <taxon>Bacillati</taxon>
        <taxon>Actinomycetota</taxon>
        <taxon>Actinomycetes</taxon>
        <taxon>Micrococcales</taxon>
        <taxon>Micrococcaceae</taxon>
        <taxon>Sinomonas</taxon>
    </lineage>
</organism>
<dbReference type="Proteomes" id="UP001422074">
    <property type="component" value="Unassembled WGS sequence"/>
</dbReference>
<dbReference type="Pfam" id="PF01972">
    <property type="entry name" value="SDH_protease"/>
    <property type="match status" value="1"/>
</dbReference>
<dbReference type="SUPFAM" id="SSF52096">
    <property type="entry name" value="ClpP/crotonase"/>
    <property type="match status" value="1"/>
</dbReference>
<evidence type="ECO:0000313" key="2">
    <source>
        <dbReference type="Proteomes" id="UP001422074"/>
    </source>
</evidence>
<reference evidence="1 2" key="1">
    <citation type="submission" date="2024-05" db="EMBL/GenBank/DDBJ databases">
        <title>Sinomonas sp. nov., isolated from a waste landfill.</title>
        <authorList>
            <person name="Zhao Y."/>
        </authorList>
    </citation>
    <scope>NUCLEOTIDE SEQUENCE [LARGE SCALE GENOMIC DNA]</scope>
    <source>
        <strain evidence="1 2">CCTCC AB2014300</strain>
    </source>
</reference>